<feature type="binding site" evidence="18">
    <location>
        <begin position="64"/>
        <end position="68"/>
    </location>
    <ligand>
        <name>(6S)-NADPHX</name>
        <dbReference type="ChEBI" id="CHEBI:64076"/>
    </ligand>
</feature>
<dbReference type="OrthoDB" id="9806925at2"/>
<evidence type="ECO:0000256" key="6">
    <source>
        <dbReference type="ARBA" id="ARBA00022741"/>
    </source>
</evidence>
<dbReference type="InterPro" id="IPR036652">
    <property type="entry name" value="YjeF_N_dom_sf"/>
</dbReference>
<keyword evidence="11 18" id="KW-0413">Isomerase</keyword>
<dbReference type="InterPro" id="IPR030677">
    <property type="entry name" value="Nnr"/>
</dbReference>
<evidence type="ECO:0000256" key="1">
    <source>
        <dbReference type="ARBA" id="ARBA00000013"/>
    </source>
</evidence>
<feature type="binding site" evidence="18">
    <location>
        <position position="163"/>
    </location>
    <ligand>
        <name>K(+)</name>
        <dbReference type="ChEBI" id="CHEBI:29103"/>
    </ligand>
</feature>
<protein>
    <recommendedName>
        <fullName evidence="19">Bifunctional NAD(P)H-hydrate repair enzyme</fullName>
    </recommendedName>
    <alternativeName>
        <fullName evidence="19">Nicotinamide nucleotide repair protein</fullName>
    </alternativeName>
    <domain>
        <recommendedName>
            <fullName evidence="19">ADP-dependent (S)-NAD(P)H-hydrate dehydratase</fullName>
            <ecNumber evidence="19">4.2.1.136</ecNumber>
        </recommendedName>
        <alternativeName>
            <fullName evidence="19">ADP-dependent NAD(P)HX dehydratase</fullName>
        </alternativeName>
    </domain>
    <domain>
        <recommendedName>
            <fullName evidence="19">NAD(P)H-hydrate epimerase</fullName>
            <ecNumber evidence="19">5.1.99.6</ecNumber>
        </recommendedName>
    </domain>
</protein>
<feature type="binding site" evidence="18">
    <location>
        <begin position="131"/>
        <end position="137"/>
    </location>
    <ligand>
        <name>(6S)-NADPHX</name>
        <dbReference type="ChEBI" id="CHEBI:64076"/>
    </ligand>
</feature>
<evidence type="ECO:0000256" key="15">
    <source>
        <dbReference type="ARBA" id="ARBA00048238"/>
    </source>
</evidence>
<evidence type="ECO:0000259" key="20">
    <source>
        <dbReference type="PROSITE" id="PS51383"/>
    </source>
</evidence>
<dbReference type="InterPro" id="IPR004443">
    <property type="entry name" value="YjeF_N_dom"/>
</dbReference>
<dbReference type="PANTHER" id="PTHR12592:SF0">
    <property type="entry name" value="ATP-DEPENDENT (S)-NAD(P)H-HYDRATE DEHYDRATASE"/>
    <property type="match status" value="1"/>
</dbReference>
<feature type="binding site" evidence="17">
    <location>
        <position position="436"/>
    </location>
    <ligand>
        <name>AMP</name>
        <dbReference type="ChEBI" id="CHEBI:456215"/>
    </ligand>
</feature>
<name>A0A4R6YWT9_9GAMM</name>
<sequence length="498" mass="51334">MNTPHSSQLLYTTAQMRRIDACAVAALGLQSFELMQRAADAAFAVLLRRWPQARSVVVCCGSGKNGGDGYLLARLVRQSGRDVSVIALGTPADVDSQAAADAWRACGGMVHPFAGEHSLPLADVYVDALFGIGLNRPLEGGAALLVQTLNARRSPVLALDIPSGLSADTGARLGPCISATLTVSFIAWKRGQHTGAGLDACGECELADLALPDSVFEEEHAGAHLLDWNELRGRLPARSRDVHKGQFGHVLAIGGDHGTGGAIRLAGEAALRCGAGLVSVATQPEHLTALLAARPELMVQPIAGQQELEPLLQRAQVLALGPGLGTRSWGHALWHRALASAKPAVLDADALNLLARQPRKFSAPTVLTPHPAEAARLLASDSAHVQANRYAAAQALAERYHAVVVLKGAGSLIAAPAGSVAVCPWGNPGMASAGMGDVLTGVIAALLAQGLSAWDAACLGVAAHARAGDSAAEQGQRGLLAGDLLLPLRSVLAGLAHD</sequence>
<comment type="similarity">
    <text evidence="4 19">In the C-terminal section; belongs to the NnrD/CARKD family.</text>
</comment>
<dbReference type="RefSeq" id="WP_133819200.1">
    <property type="nucleotide sequence ID" value="NZ_SNZH01000007.1"/>
</dbReference>
<feature type="binding site" evidence="17">
    <location>
        <position position="262"/>
    </location>
    <ligand>
        <name>(6S)-NADPHX</name>
        <dbReference type="ChEBI" id="CHEBI:64076"/>
    </ligand>
</feature>
<dbReference type="GO" id="GO:0052855">
    <property type="term" value="F:ADP-dependent NAD(P)H-hydrate dehydratase activity"/>
    <property type="evidence" value="ECO:0007669"/>
    <property type="project" value="UniProtKB-UniRule"/>
</dbReference>
<keyword evidence="13" id="KW-0511">Multifunctional enzyme</keyword>
<comment type="catalytic activity">
    <reaction evidence="2 18 19">
        <text>(6R)-NADPHX = (6S)-NADPHX</text>
        <dbReference type="Rhea" id="RHEA:32227"/>
        <dbReference type="ChEBI" id="CHEBI:64076"/>
        <dbReference type="ChEBI" id="CHEBI:64077"/>
        <dbReference type="EC" id="5.1.99.6"/>
    </reaction>
</comment>
<dbReference type="HAMAP" id="MF_01966">
    <property type="entry name" value="NADHX_epimerase"/>
    <property type="match status" value="1"/>
</dbReference>
<dbReference type="PROSITE" id="PS51385">
    <property type="entry name" value="YJEF_N"/>
    <property type="match status" value="1"/>
</dbReference>
<feature type="domain" description="YjeF N-terminal" evidence="21">
    <location>
        <begin position="16"/>
        <end position="217"/>
    </location>
</feature>
<comment type="cofactor">
    <cofactor evidence="17">
        <name>Mg(2+)</name>
        <dbReference type="ChEBI" id="CHEBI:18420"/>
    </cofactor>
</comment>
<evidence type="ECO:0000256" key="17">
    <source>
        <dbReference type="HAMAP-Rule" id="MF_01965"/>
    </source>
</evidence>
<dbReference type="EC" id="4.2.1.136" evidence="19"/>
<evidence type="ECO:0000256" key="12">
    <source>
        <dbReference type="ARBA" id="ARBA00023239"/>
    </source>
</evidence>
<evidence type="ECO:0000256" key="3">
    <source>
        <dbReference type="ARBA" id="ARBA00006001"/>
    </source>
</evidence>
<dbReference type="InterPro" id="IPR029056">
    <property type="entry name" value="Ribokinase-like"/>
</dbReference>
<dbReference type="PROSITE" id="PS01050">
    <property type="entry name" value="YJEF_C_2"/>
    <property type="match status" value="1"/>
</dbReference>
<keyword evidence="23" id="KW-1185">Reference proteome</keyword>
<evidence type="ECO:0000313" key="23">
    <source>
        <dbReference type="Proteomes" id="UP000295293"/>
    </source>
</evidence>
<dbReference type="GO" id="GO:0052856">
    <property type="term" value="F:NAD(P)HX epimerase activity"/>
    <property type="evidence" value="ECO:0007669"/>
    <property type="project" value="UniProtKB-UniRule"/>
</dbReference>
<dbReference type="GO" id="GO:0005524">
    <property type="term" value="F:ATP binding"/>
    <property type="evidence" value="ECO:0007669"/>
    <property type="project" value="UniProtKB-UniRule"/>
</dbReference>
<feature type="domain" description="YjeF C-terminal" evidence="20">
    <location>
        <begin position="227"/>
        <end position="495"/>
    </location>
</feature>
<dbReference type="EC" id="5.1.99.6" evidence="19"/>
<comment type="function">
    <text evidence="17">Catalyzes the dehydration of the S-form of NAD(P)HX at the expense of ADP, which is converted to AMP. Together with NAD(P)HX epimerase, which catalyzes the epimerization of the S- and R-forms, the enzyme allows the repair of both epimers of NAD(P)HX, a damaged form of NAD(P)H that is a result of enzymatic or heat-dependent hydration.</text>
</comment>
<evidence type="ECO:0000256" key="2">
    <source>
        <dbReference type="ARBA" id="ARBA00000909"/>
    </source>
</evidence>
<feature type="binding site" evidence="18">
    <location>
        <position position="160"/>
    </location>
    <ligand>
        <name>(6S)-NADPHX</name>
        <dbReference type="ChEBI" id="CHEBI:64076"/>
    </ligand>
</feature>
<feature type="binding site" evidence="17">
    <location>
        <position position="437"/>
    </location>
    <ligand>
        <name>(6S)-NADPHX</name>
        <dbReference type="ChEBI" id="CHEBI:64076"/>
    </ligand>
</feature>
<reference evidence="22 23" key="1">
    <citation type="submission" date="2019-03" db="EMBL/GenBank/DDBJ databases">
        <title>Genomic Encyclopedia of Type Strains, Phase IV (KMG-IV): sequencing the most valuable type-strain genomes for metagenomic binning, comparative biology and taxonomic classification.</title>
        <authorList>
            <person name="Goeker M."/>
        </authorList>
    </citation>
    <scope>NUCLEOTIDE SEQUENCE [LARGE SCALE GENOMIC DNA]</scope>
    <source>
        <strain evidence="22 23">DSM 21667</strain>
    </source>
</reference>
<dbReference type="Gene3D" id="3.40.1190.20">
    <property type="match status" value="1"/>
</dbReference>
<dbReference type="HAMAP" id="MF_01965">
    <property type="entry name" value="NADHX_dehydratase"/>
    <property type="match status" value="1"/>
</dbReference>
<comment type="similarity">
    <text evidence="18">Belongs to the NnrE/AIBP family.</text>
</comment>
<dbReference type="Pfam" id="PF01256">
    <property type="entry name" value="Carb_kinase"/>
    <property type="match status" value="1"/>
</dbReference>
<comment type="similarity">
    <text evidence="17">Belongs to the NnrD/CARKD family.</text>
</comment>
<evidence type="ECO:0000256" key="9">
    <source>
        <dbReference type="ARBA" id="ARBA00022958"/>
    </source>
</evidence>
<evidence type="ECO:0000256" key="19">
    <source>
        <dbReference type="PIRNR" id="PIRNR017184"/>
    </source>
</evidence>
<accession>A0A4R6YWT9</accession>
<dbReference type="PROSITE" id="PS51383">
    <property type="entry name" value="YJEF_C_3"/>
    <property type="match status" value="1"/>
</dbReference>
<dbReference type="GO" id="GO:0110051">
    <property type="term" value="P:metabolite repair"/>
    <property type="evidence" value="ECO:0007669"/>
    <property type="project" value="TreeGrafter"/>
</dbReference>
<comment type="cofactor">
    <cofactor evidence="18 19">
        <name>K(+)</name>
        <dbReference type="ChEBI" id="CHEBI:29103"/>
    </cofactor>
    <text evidence="18 19">Binds 1 potassium ion per subunit.</text>
</comment>
<dbReference type="GO" id="GO:0046496">
    <property type="term" value="P:nicotinamide nucleotide metabolic process"/>
    <property type="evidence" value="ECO:0007669"/>
    <property type="project" value="UniProtKB-UniRule"/>
</dbReference>
<feature type="binding site" evidence="18">
    <location>
        <position position="127"/>
    </location>
    <ligand>
        <name>K(+)</name>
        <dbReference type="ChEBI" id="CHEBI:29103"/>
    </ligand>
</feature>
<comment type="subunit">
    <text evidence="17">Homotetramer.</text>
</comment>
<keyword evidence="7 17" id="KW-0067">ATP-binding</keyword>
<keyword evidence="12 17" id="KW-0456">Lyase</keyword>
<dbReference type="NCBIfam" id="TIGR00197">
    <property type="entry name" value="yjeF_nterm"/>
    <property type="match status" value="1"/>
</dbReference>
<organism evidence="22 23">
    <name type="scientific">Tahibacter aquaticus</name>
    <dbReference type="NCBI Taxonomy" id="520092"/>
    <lineage>
        <taxon>Bacteria</taxon>
        <taxon>Pseudomonadati</taxon>
        <taxon>Pseudomonadota</taxon>
        <taxon>Gammaproteobacteria</taxon>
        <taxon>Lysobacterales</taxon>
        <taxon>Rhodanobacteraceae</taxon>
        <taxon>Tahibacter</taxon>
    </lineage>
</organism>
<feature type="binding site" evidence="17">
    <location>
        <begin position="407"/>
        <end position="411"/>
    </location>
    <ligand>
        <name>AMP</name>
        <dbReference type="ChEBI" id="CHEBI:456215"/>
    </ligand>
</feature>
<evidence type="ECO:0000256" key="11">
    <source>
        <dbReference type="ARBA" id="ARBA00023235"/>
    </source>
</evidence>
<evidence type="ECO:0000256" key="18">
    <source>
        <dbReference type="HAMAP-Rule" id="MF_01966"/>
    </source>
</evidence>
<dbReference type="PANTHER" id="PTHR12592">
    <property type="entry name" value="ATP-DEPENDENT (S)-NAD(P)H-HYDRATE DEHYDRATASE FAMILY MEMBER"/>
    <property type="match status" value="1"/>
</dbReference>
<keyword evidence="9 18" id="KW-0630">Potassium</keyword>
<comment type="catalytic activity">
    <reaction evidence="16 17 19">
        <text>(6S)-NADPHX + ADP = AMP + phosphate + NADPH + H(+)</text>
        <dbReference type="Rhea" id="RHEA:32235"/>
        <dbReference type="ChEBI" id="CHEBI:15378"/>
        <dbReference type="ChEBI" id="CHEBI:43474"/>
        <dbReference type="ChEBI" id="CHEBI:57783"/>
        <dbReference type="ChEBI" id="CHEBI:64076"/>
        <dbReference type="ChEBI" id="CHEBI:456215"/>
        <dbReference type="ChEBI" id="CHEBI:456216"/>
        <dbReference type="EC" id="4.2.1.136"/>
    </reaction>
</comment>
<dbReference type="InterPro" id="IPR017953">
    <property type="entry name" value="Carbohydrate_kinase_pred_CS"/>
</dbReference>
<evidence type="ECO:0000256" key="7">
    <source>
        <dbReference type="ARBA" id="ARBA00022840"/>
    </source>
</evidence>
<dbReference type="Gene3D" id="3.40.50.10260">
    <property type="entry name" value="YjeF N-terminal domain"/>
    <property type="match status" value="1"/>
</dbReference>
<evidence type="ECO:0000256" key="5">
    <source>
        <dbReference type="ARBA" id="ARBA00022723"/>
    </source>
</evidence>
<comment type="caution">
    <text evidence="18">Lacks conserved residue(s) required for the propagation of feature annotation.</text>
</comment>
<dbReference type="NCBIfam" id="TIGR00196">
    <property type="entry name" value="yjeF_cterm"/>
    <property type="match status" value="1"/>
</dbReference>
<dbReference type="AlphaFoldDB" id="A0A4R6YWT9"/>
<feature type="binding site" evidence="17">
    <location>
        <position position="323"/>
    </location>
    <ligand>
        <name>(6S)-NADPHX</name>
        <dbReference type="ChEBI" id="CHEBI:64076"/>
    </ligand>
</feature>
<keyword evidence="10 17" id="KW-0520">NAD</keyword>
<proteinExistence type="inferred from homology"/>
<evidence type="ECO:0000256" key="16">
    <source>
        <dbReference type="ARBA" id="ARBA00049209"/>
    </source>
</evidence>
<evidence type="ECO:0000256" key="8">
    <source>
        <dbReference type="ARBA" id="ARBA00022857"/>
    </source>
</evidence>
<feature type="binding site" evidence="17">
    <location>
        <position position="370"/>
    </location>
    <ligand>
        <name>(6S)-NADPHX</name>
        <dbReference type="ChEBI" id="CHEBI:64076"/>
    </ligand>
</feature>
<dbReference type="CDD" id="cd01171">
    <property type="entry name" value="YXKO-related"/>
    <property type="match status" value="1"/>
</dbReference>
<keyword evidence="6 17" id="KW-0547">Nucleotide-binding</keyword>
<comment type="caution">
    <text evidence="22">The sequence shown here is derived from an EMBL/GenBank/DDBJ whole genome shotgun (WGS) entry which is preliminary data.</text>
</comment>
<gene>
    <name evidence="17" type="primary">nnrD</name>
    <name evidence="18" type="synonym">nnrE</name>
    <name evidence="22" type="ORF">DFR29_107312</name>
</gene>
<comment type="catalytic activity">
    <reaction evidence="1 18 19">
        <text>(6R)-NADHX = (6S)-NADHX</text>
        <dbReference type="Rhea" id="RHEA:32215"/>
        <dbReference type="ChEBI" id="CHEBI:64074"/>
        <dbReference type="ChEBI" id="CHEBI:64075"/>
        <dbReference type="EC" id="5.1.99.6"/>
    </reaction>
</comment>
<dbReference type="SUPFAM" id="SSF64153">
    <property type="entry name" value="YjeF N-terminal domain-like"/>
    <property type="match status" value="1"/>
</dbReference>
<evidence type="ECO:0000256" key="14">
    <source>
        <dbReference type="ARBA" id="ARBA00025153"/>
    </source>
</evidence>
<comment type="catalytic activity">
    <reaction evidence="15 17 19">
        <text>(6S)-NADHX + ADP = AMP + phosphate + NADH + H(+)</text>
        <dbReference type="Rhea" id="RHEA:32223"/>
        <dbReference type="ChEBI" id="CHEBI:15378"/>
        <dbReference type="ChEBI" id="CHEBI:43474"/>
        <dbReference type="ChEBI" id="CHEBI:57945"/>
        <dbReference type="ChEBI" id="CHEBI:64074"/>
        <dbReference type="ChEBI" id="CHEBI:456215"/>
        <dbReference type="ChEBI" id="CHEBI:456216"/>
        <dbReference type="EC" id="4.2.1.136"/>
    </reaction>
</comment>
<evidence type="ECO:0000259" key="21">
    <source>
        <dbReference type="PROSITE" id="PS51385"/>
    </source>
</evidence>
<evidence type="ECO:0000256" key="10">
    <source>
        <dbReference type="ARBA" id="ARBA00023027"/>
    </source>
</evidence>
<evidence type="ECO:0000313" key="22">
    <source>
        <dbReference type="EMBL" id="TDR43298.1"/>
    </source>
</evidence>
<dbReference type="GO" id="GO:0046872">
    <property type="term" value="F:metal ion binding"/>
    <property type="evidence" value="ECO:0007669"/>
    <property type="project" value="UniProtKB-UniRule"/>
</dbReference>
<comment type="function">
    <text evidence="14 19">Bifunctional enzyme that catalyzes the epimerization of the S- and R-forms of NAD(P)HX and the dehydration of the S-form of NAD(P)HX at the expense of ADP, which is converted to AMP. This allows the repair of both epimers of NAD(P)HX, a damaged form of NAD(P)H that is a result of enzymatic or heat-dependent hydration.</text>
</comment>
<dbReference type="PIRSF" id="PIRSF017184">
    <property type="entry name" value="Nnr"/>
    <property type="match status" value="1"/>
</dbReference>
<dbReference type="SUPFAM" id="SSF53613">
    <property type="entry name" value="Ribokinase-like"/>
    <property type="match status" value="1"/>
</dbReference>
<dbReference type="InterPro" id="IPR000631">
    <property type="entry name" value="CARKD"/>
</dbReference>
<dbReference type="EMBL" id="SNZH01000007">
    <property type="protein sequence ID" value="TDR43298.1"/>
    <property type="molecule type" value="Genomic_DNA"/>
</dbReference>
<dbReference type="Proteomes" id="UP000295293">
    <property type="component" value="Unassembled WGS sequence"/>
</dbReference>
<feature type="binding site" evidence="18">
    <location>
        <position position="65"/>
    </location>
    <ligand>
        <name>K(+)</name>
        <dbReference type="ChEBI" id="CHEBI:29103"/>
    </ligand>
</feature>
<dbReference type="Pfam" id="PF03853">
    <property type="entry name" value="YjeF_N"/>
    <property type="match status" value="1"/>
</dbReference>
<comment type="similarity">
    <text evidence="3 19">In the N-terminal section; belongs to the NnrE/AIBP family.</text>
</comment>
<evidence type="ECO:0000256" key="13">
    <source>
        <dbReference type="ARBA" id="ARBA00023268"/>
    </source>
</evidence>
<keyword evidence="5 18" id="KW-0479">Metal-binding</keyword>
<evidence type="ECO:0000256" key="4">
    <source>
        <dbReference type="ARBA" id="ARBA00009524"/>
    </source>
</evidence>
<keyword evidence="8 17" id="KW-0521">NADP</keyword>
<comment type="function">
    <text evidence="18">Catalyzes the epimerization of the S- and R-forms of NAD(P)HX, a damaged form of NAD(P)H that is a result of enzymatic or heat-dependent hydration. This is a prerequisite for the S-specific NAD(P)H-hydrate dehydratase to allow the repair of both epimers of NAD(P)HX.</text>
</comment>